<gene>
    <name evidence="1" type="ORF">KSX14_17955</name>
</gene>
<name>A0AAP2ILQ8_PHOVU</name>
<proteinExistence type="predicted"/>
<organism evidence="1 2">
    <name type="scientific">Phocaeicola vulgatus</name>
    <name type="common">Bacteroides vulgatus</name>
    <dbReference type="NCBI Taxonomy" id="821"/>
    <lineage>
        <taxon>Bacteria</taxon>
        <taxon>Pseudomonadati</taxon>
        <taxon>Bacteroidota</taxon>
        <taxon>Bacteroidia</taxon>
        <taxon>Bacteroidales</taxon>
        <taxon>Bacteroidaceae</taxon>
        <taxon>Phocaeicola</taxon>
    </lineage>
</organism>
<dbReference type="Proteomes" id="UP000758576">
    <property type="component" value="Unassembled WGS sequence"/>
</dbReference>
<sequence>MDYEILYKCEAEQNIKCYVCKANLKDYIASLKPDFYEFEVQRGIVRNSYLDTLRQTISNKEPIPPISLTVSGEPVIDNQILKVKDENSDILDGLQRTFRLWVYNYINNIVKSKNILTFSELVSELKSDDIGTRIIDFYFINAKFLKDFLPIGICAANIQSFIDGWENYNLIFYIWYGLDDKQVVRKMLELNAGQKPVTSTHQYELLYLHFFNNEKIQIPEGMQLIRVRDPYFFSIRRGRNKLGQFLLSSVIIAYQSFIKRKPLRVQTANEVRVDDDNDDDIQNFFNPDNLNSFLKYMYIADSILCNQDTKHLAWYGKDTTLSGIYAALGQYMYENGNELEWDKLDYILNNKVKKMHFNVDQFEEAYNRLSSIKTNVGYAVRKAIYKFTLNALQSHPVSWYECLINKDSEL</sequence>
<comment type="caution">
    <text evidence="1">The sequence shown here is derived from an EMBL/GenBank/DDBJ whole genome shotgun (WGS) entry which is preliminary data.</text>
</comment>
<dbReference type="AlphaFoldDB" id="A0AAP2ILQ8"/>
<dbReference type="RefSeq" id="WP_117816606.1">
    <property type="nucleotide sequence ID" value="NZ_CAXSKM010000028.1"/>
</dbReference>
<evidence type="ECO:0000313" key="1">
    <source>
        <dbReference type="EMBL" id="MBV3490475.1"/>
    </source>
</evidence>
<reference evidence="1" key="1">
    <citation type="submission" date="2021-06" db="EMBL/GenBank/DDBJ databases">
        <title>Collection of gut derived symbiotic bacterial strains cultured from healthy donors.</title>
        <authorList>
            <person name="Lin H."/>
            <person name="Littmann E."/>
            <person name="Pamer E.G."/>
        </authorList>
    </citation>
    <scope>NUCLEOTIDE SEQUENCE</scope>
    <source>
        <strain evidence="1">MSK.19.85</strain>
    </source>
</reference>
<accession>A0AAP2ILQ8</accession>
<protein>
    <submittedName>
        <fullName evidence="1">Uncharacterized protein</fullName>
    </submittedName>
</protein>
<evidence type="ECO:0000313" key="2">
    <source>
        <dbReference type="Proteomes" id="UP000758576"/>
    </source>
</evidence>
<dbReference type="EMBL" id="JAHOGA010000058">
    <property type="protein sequence ID" value="MBV3490475.1"/>
    <property type="molecule type" value="Genomic_DNA"/>
</dbReference>